<organism evidence="1 2">
    <name type="scientific">Stenotrophomonas phage vB_SmaS_BUCT548</name>
    <dbReference type="NCBI Taxonomy" id="2712941"/>
    <lineage>
        <taxon>Viruses</taxon>
        <taxon>Duplodnaviria</taxon>
        <taxon>Heunggongvirae</taxon>
        <taxon>Uroviricota</taxon>
        <taxon>Caudoviricetes</taxon>
        <taxon>Beaumontvirinae</taxon>
        <taxon>Bixiavirus</taxon>
        <taxon>Bixiavirus BUCT548</taxon>
    </lineage>
</organism>
<evidence type="ECO:0000313" key="1">
    <source>
        <dbReference type="EMBL" id="QIQ60827.1"/>
    </source>
</evidence>
<dbReference type="Proteomes" id="UP000509570">
    <property type="component" value="Segment"/>
</dbReference>
<sequence>MKTFYLEVRAQKWEGSSSKPNSMKPIGRYYYRPPFRVTEDEISIHAHSSRFDHQAIKNLLVGDVYCDRRGDRWTRTA</sequence>
<dbReference type="GeneID" id="77953666"/>
<dbReference type="EMBL" id="MN937349">
    <property type="protein sequence ID" value="QIQ60827.1"/>
    <property type="molecule type" value="Genomic_DNA"/>
</dbReference>
<reference evidence="1 2" key="1">
    <citation type="submission" date="2020-01" db="EMBL/GenBank/DDBJ databases">
        <authorList>
            <person name="Zhang W."/>
            <person name="Zhang R."/>
            <person name="Hu Y."/>
            <person name="Liu Y."/>
            <person name="Lin W."/>
            <person name="Wang L."/>
            <person name="Li J."/>
            <person name="An X."/>
            <person name="Song L."/>
            <person name="Fan H."/>
            <person name="Shi T."/>
            <person name="Liu H."/>
            <person name="Tong Y."/>
        </authorList>
    </citation>
    <scope>NUCLEOTIDE SEQUENCE [LARGE SCALE GENOMIC DNA]</scope>
</reference>
<proteinExistence type="predicted"/>
<accession>A0A7D2HJI0</accession>
<protein>
    <submittedName>
        <fullName evidence="1">Uncharacterized protein</fullName>
    </submittedName>
</protein>
<evidence type="ECO:0000313" key="2">
    <source>
        <dbReference type="Proteomes" id="UP000509570"/>
    </source>
</evidence>
<name>A0A7D2HJI0_9CAUD</name>
<dbReference type="RefSeq" id="YP_010677292.1">
    <property type="nucleotide sequence ID" value="NC_071019.1"/>
</dbReference>
<keyword evidence="2" id="KW-1185">Reference proteome</keyword>
<dbReference type="KEGG" id="vg:77953666"/>